<dbReference type="Proteomes" id="UP000759537">
    <property type="component" value="Unassembled WGS sequence"/>
</dbReference>
<evidence type="ECO:0000259" key="2">
    <source>
        <dbReference type="Pfam" id="PF18142"/>
    </source>
</evidence>
<feature type="compositionally biased region" description="Gly residues" evidence="1">
    <location>
        <begin position="342"/>
        <end position="357"/>
    </location>
</feature>
<dbReference type="OrthoDB" id="3245801at2759"/>
<name>A0A9P5MRM3_9AGAM</name>
<evidence type="ECO:0000313" key="3">
    <source>
        <dbReference type="EMBL" id="KAF8476279.1"/>
    </source>
</evidence>
<dbReference type="NCBIfam" id="NF033635">
    <property type="entry name" value="SLATT_fungal"/>
    <property type="match status" value="1"/>
</dbReference>
<feature type="domain" description="SMODS and SLOG-associating 2TM effector" evidence="2">
    <location>
        <begin position="198"/>
        <end position="314"/>
    </location>
</feature>
<evidence type="ECO:0000256" key="1">
    <source>
        <dbReference type="SAM" id="MobiDB-lite"/>
    </source>
</evidence>
<organism evidence="3 4">
    <name type="scientific">Russula ochroleuca</name>
    <dbReference type="NCBI Taxonomy" id="152965"/>
    <lineage>
        <taxon>Eukaryota</taxon>
        <taxon>Fungi</taxon>
        <taxon>Dikarya</taxon>
        <taxon>Basidiomycota</taxon>
        <taxon>Agaricomycotina</taxon>
        <taxon>Agaricomycetes</taxon>
        <taxon>Russulales</taxon>
        <taxon>Russulaceae</taxon>
        <taxon>Russula</taxon>
    </lineage>
</organism>
<sequence>MSTPPQESMSHAPPPTTPLGATQTVLSFLGHAARETPPDASSMPTVLGTAQNMFSRLASSSTSHATPALHHPVPGVSREHPTEVSVPPEVPQHAPDPTGMRRVPASVSSHGGGSPGGRPITPPDGVARITRSYPTLPEATHPPPPRPIRVSHGGVHRRPTGPYTDSATAWQLYEDKDPFRERSVGERLKPTIDAADIEHTKAMKQATLTGWAQNIALGLQIFIGALTTALGAALSGKKTSVAVSILGGASTLVASFLARTKSSNEPQTSLFRAQALDHFLREISAFNLDHGHEIGDKLDDRIHGFRLGLERILGNQSGGPTPFNSDVGANPGNPSREKEKWGGGGGGDSNTGPSGNG</sequence>
<dbReference type="Pfam" id="PF18142">
    <property type="entry name" value="SLATT_fungal"/>
    <property type="match status" value="1"/>
</dbReference>
<gene>
    <name evidence="3" type="ORF">DFH94DRAFT_106708</name>
</gene>
<accession>A0A9P5MRM3</accession>
<keyword evidence="4" id="KW-1185">Reference proteome</keyword>
<feature type="region of interest" description="Disordered" evidence="1">
    <location>
        <begin position="316"/>
        <end position="357"/>
    </location>
</feature>
<reference evidence="3" key="2">
    <citation type="journal article" date="2020" name="Nat. Commun.">
        <title>Large-scale genome sequencing of mycorrhizal fungi provides insights into the early evolution of symbiotic traits.</title>
        <authorList>
            <person name="Miyauchi S."/>
            <person name="Kiss E."/>
            <person name="Kuo A."/>
            <person name="Drula E."/>
            <person name="Kohler A."/>
            <person name="Sanchez-Garcia M."/>
            <person name="Morin E."/>
            <person name="Andreopoulos B."/>
            <person name="Barry K.W."/>
            <person name="Bonito G."/>
            <person name="Buee M."/>
            <person name="Carver A."/>
            <person name="Chen C."/>
            <person name="Cichocki N."/>
            <person name="Clum A."/>
            <person name="Culley D."/>
            <person name="Crous P.W."/>
            <person name="Fauchery L."/>
            <person name="Girlanda M."/>
            <person name="Hayes R.D."/>
            <person name="Keri Z."/>
            <person name="LaButti K."/>
            <person name="Lipzen A."/>
            <person name="Lombard V."/>
            <person name="Magnuson J."/>
            <person name="Maillard F."/>
            <person name="Murat C."/>
            <person name="Nolan M."/>
            <person name="Ohm R.A."/>
            <person name="Pangilinan J."/>
            <person name="Pereira M.F."/>
            <person name="Perotto S."/>
            <person name="Peter M."/>
            <person name="Pfister S."/>
            <person name="Riley R."/>
            <person name="Sitrit Y."/>
            <person name="Stielow J.B."/>
            <person name="Szollosi G."/>
            <person name="Zifcakova L."/>
            <person name="Stursova M."/>
            <person name="Spatafora J.W."/>
            <person name="Tedersoo L."/>
            <person name="Vaario L.M."/>
            <person name="Yamada A."/>
            <person name="Yan M."/>
            <person name="Wang P."/>
            <person name="Xu J."/>
            <person name="Bruns T."/>
            <person name="Baldrian P."/>
            <person name="Vilgalys R."/>
            <person name="Dunand C."/>
            <person name="Henrissat B."/>
            <person name="Grigoriev I.V."/>
            <person name="Hibbett D."/>
            <person name="Nagy L.G."/>
            <person name="Martin F.M."/>
        </authorList>
    </citation>
    <scope>NUCLEOTIDE SEQUENCE</scope>
    <source>
        <strain evidence="3">Prilba</strain>
    </source>
</reference>
<protein>
    <recommendedName>
        <fullName evidence="2">SMODS and SLOG-associating 2TM effector domain-containing protein</fullName>
    </recommendedName>
</protein>
<dbReference type="InterPro" id="IPR041622">
    <property type="entry name" value="SLATT_fungi"/>
</dbReference>
<comment type="caution">
    <text evidence="3">The sequence shown here is derived from an EMBL/GenBank/DDBJ whole genome shotgun (WGS) entry which is preliminary data.</text>
</comment>
<feature type="region of interest" description="Disordered" evidence="1">
    <location>
        <begin position="1"/>
        <end position="21"/>
    </location>
</feature>
<dbReference type="AlphaFoldDB" id="A0A9P5MRM3"/>
<reference evidence="3" key="1">
    <citation type="submission" date="2019-10" db="EMBL/GenBank/DDBJ databases">
        <authorList>
            <consortium name="DOE Joint Genome Institute"/>
            <person name="Kuo A."/>
            <person name="Miyauchi S."/>
            <person name="Kiss E."/>
            <person name="Drula E."/>
            <person name="Kohler A."/>
            <person name="Sanchez-Garcia M."/>
            <person name="Andreopoulos B."/>
            <person name="Barry K.W."/>
            <person name="Bonito G."/>
            <person name="Buee M."/>
            <person name="Carver A."/>
            <person name="Chen C."/>
            <person name="Cichocki N."/>
            <person name="Clum A."/>
            <person name="Culley D."/>
            <person name="Crous P.W."/>
            <person name="Fauchery L."/>
            <person name="Girlanda M."/>
            <person name="Hayes R."/>
            <person name="Keri Z."/>
            <person name="LaButti K."/>
            <person name="Lipzen A."/>
            <person name="Lombard V."/>
            <person name="Magnuson J."/>
            <person name="Maillard F."/>
            <person name="Morin E."/>
            <person name="Murat C."/>
            <person name="Nolan M."/>
            <person name="Ohm R."/>
            <person name="Pangilinan J."/>
            <person name="Pereira M."/>
            <person name="Perotto S."/>
            <person name="Peter M."/>
            <person name="Riley R."/>
            <person name="Sitrit Y."/>
            <person name="Stielow B."/>
            <person name="Szollosi G."/>
            <person name="Zifcakova L."/>
            <person name="Stursova M."/>
            <person name="Spatafora J.W."/>
            <person name="Tedersoo L."/>
            <person name="Vaario L.-M."/>
            <person name="Yamada A."/>
            <person name="Yan M."/>
            <person name="Wang P."/>
            <person name="Xu J."/>
            <person name="Bruns T."/>
            <person name="Baldrian P."/>
            <person name="Vilgalys R."/>
            <person name="Henrissat B."/>
            <person name="Grigoriev I.V."/>
            <person name="Hibbett D."/>
            <person name="Nagy L.G."/>
            <person name="Martin F.M."/>
        </authorList>
    </citation>
    <scope>NUCLEOTIDE SEQUENCE</scope>
    <source>
        <strain evidence="3">Prilba</strain>
    </source>
</reference>
<evidence type="ECO:0000313" key="4">
    <source>
        <dbReference type="Proteomes" id="UP000759537"/>
    </source>
</evidence>
<proteinExistence type="predicted"/>
<dbReference type="EMBL" id="WHVB01000015">
    <property type="protein sequence ID" value="KAF8476279.1"/>
    <property type="molecule type" value="Genomic_DNA"/>
</dbReference>
<feature type="region of interest" description="Disordered" evidence="1">
    <location>
        <begin position="58"/>
        <end position="163"/>
    </location>
</feature>